<dbReference type="CDD" id="cd00267">
    <property type="entry name" value="ABC_ATPase"/>
    <property type="match status" value="1"/>
</dbReference>
<feature type="domain" description="ABC transporter" evidence="3">
    <location>
        <begin position="1"/>
        <end position="205"/>
    </location>
</feature>
<organism evidence="4 5">
    <name type="scientific">Companilactobacillus mindensis DSM 14500</name>
    <dbReference type="NCBI Taxonomy" id="1423770"/>
    <lineage>
        <taxon>Bacteria</taxon>
        <taxon>Bacillati</taxon>
        <taxon>Bacillota</taxon>
        <taxon>Bacilli</taxon>
        <taxon>Lactobacillales</taxon>
        <taxon>Lactobacillaceae</taxon>
        <taxon>Companilactobacillus</taxon>
    </lineage>
</organism>
<dbReference type="PATRIC" id="fig|1423770.3.peg.2167"/>
<accession>A0A0R1QR50</accession>
<dbReference type="PANTHER" id="PTHR43158:SF2">
    <property type="entry name" value="SKFA PEPTIDE EXPORT ATP-BINDING PROTEIN SKFE"/>
    <property type="match status" value="1"/>
</dbReference>
<evidence type="ECO:0000313" key="5">
    <source>
        <dbReference type="Proteomes" id="UP000050872"/>
    </source>
</evidence>
<sequence>MKVENFNCYCGRKKIFEQVALQFEDGQLNFILGEKQSGKSRILDCLADIDRIRGENFIGFPEPFEIAYLAECDQFSAELTVLEIIEFVKQLQGTAKDYLPDVIGDLLPNKFGALSLRQRKLLLVFLNTIVEKELYLFDEPERDVDLACTQEMFGWFRELTELDKTVIVTTHKLDNIHDVDNVNYIKSSQEIIVDTFLKVKSRMAF</sequence>
<dbReference type="Gene3D" id="3.40.50.300">
    <property type="entry name" value="P-loop containing nucleotide triphosphate hydrolases"/>
    <property type="match status" value="1"/>
</dbReference>
<dbReference type="PROSITE" id="PS50893">
    <property type="entry name" value="ABC_TRANSPORTER_2"/>
    <property type="match status" value="1"/>
</dbReference>
<dbReference type="PANTHER" id="PTHR43158">
    <property type="entry name" value="SKFA PEPTIDE EXPORT ATP-BINDING PROTEIN SKFE"/>
    <property type="match status" value="1"/>
</dbReference>
<reference evidence="4 5" key="1">
    <citation type="journal article" date="2015" name="Genome Announc.">
        <title>Expanding the biotechnology potential of lactobacilli through comparative genomics of 213 strains and associated genera.</title>
        <authorList>
            <person name="Sun Z."/>
            <person name="Harris H.M."/>
            <person name="McCann A."/>
            <person name="Guo C."/>
            <person name="Argimon S."/>
            <person name="Zhang W."/>
            <person name="Yang X."/>
            <person name="Jeffery I.B."/>
            <person name="Cooney J.C."/>
            <person name="Kagawa T.F."/>
            <person name="Liu W."/>
            <person name="Song Y."/>
            <person name="Salvetti E."/>
            <person name="Wrobel A."/>
            <person name="Rasinkangas P."/>
            <person name="Parkhill J."/>
            <person name="Rea M.C."/>
            <person name="O'Sullivan O."/>
            <person name="Ritari J."/>
            <person name="Douillard F.P."/>
            <person name="Paul Ross R."/>
            <person name="Yang R."/>
            <person name="Briner A.E."/>
            <person name="Felis G.E."/>
            <person name="de Vos W.M."/>
            <person name="Barrangou R."/>
            <person name="Klaenhammer T.R."/>
            <person name="Caufield P.W."/>
            <person name="Cui Y."/>
            <person name="Zhang H."/>
            <person name="O'Toole P.W."/>
        </authorList>
    </citation>
    <scope>NUCLEOTIDE SEQUENCE [LARGE SCALE GENOMIC DNA]</scope>
    <source>
        <strain evidence="4 5">DSM 14500</strain>
    </source>
</reference>
<dbReference type="AlphaFoldDB" id="A0A0R1QR50"/>
<comment type="caution">
    <text evidence="4">The sequence shown here is derived from an EMBL/GenBank/DDBJ whole genome shotgun (WGS) entry which is preliminary data.</text>
</comment>
<evidence type="ECO:0000259" key="3">
    <source>
        <dbReference type="PROSITE" id="PS50893"/>
    </source>
</evidence>
<keyword evidence="2" id="KW-0067">ATP-binding</keyword>
<dbReference type="STRING" id="1423770.FD29_GL002110"/>
<name>A0A0R1QR50_9LACO</name>
<dbReference type="SUPFAM" id="SSF52540">
    <property type="entry name" value="P-loop containing nucleoside triphosphate hydrolases"/>
    <property type="match status" value="1"/>
</dbReference>
<dbReference type="GO" id="GO:0005524">
    <property type="term" value="F:ATP binding"/>
    <property type="evidence" value="ECO:0007669"/>
    <property type="project" value="UniProtKB-KW"/>
</dbReference>
<keyword evidence="5" id="KW-1185">Reference proteome</keyword>
<gene>
    <name evidence="4" type="ORF">FD29_GL002110</name>
</gene>
<proteinExistence type="predicted"/>
<dbReference type="OrthoDB" id="2968466at2"/>
<dbReference type="RefSeq" id="WP_057887709.1">
    <property type="nucleotide sequence ID" value="NZ_AZEZ01000039.1"/>
</dbReference>
<dbReference type="InterPro" id="IPR027417">
    <property type="entry name" value="P-loop_NTPase"/>
</dbReference>
<keyword evidence="1" id="KW-0547">Nucleotide-binding</keyword>
<evidence type="ECO:0000313" key="4">
    <source>
        <dbReference type="EMBL" id="KRL44546.1"/>
    </source>
</evidence>
<dbReference type="InterPro" id="IPR003439">
    <property type="entry name" value="ABC_transporter-like_ATP-bd"/>
</dbReference>
<dbReference type="Proteomes" id="UP000050872">
    <property type="component" value="Unassembled WGS sequence"/>
</dbReference>
<evidence type="ECO:0000256" key="2">
    <source>
        <dbReference type="ARBA" id="ARBA00022840"/>
    </source>
</evidence>
<dbReference type="EMBL" id="AZEZ01000039">
    <property type="protein sequence ID" value="KRL44546.1"/>
    <property type="molecule type" value="Genomic_DNA"/>
</dbReference>
<protein>
    <submittedName>
        <fullName evidence="4">ABC-type cobalt transport system, ATPase component</fullName>
    </submittedName>
</protein>
<evidence type="ECO:0000256" key="1">
    <source>
        <dbReference type="ARBA" id="ARBA00022741"/>
    </source>
</evidence>
<dbReference type="GO" id="GO:0016887">
    <property type="term" value="F:ATP hydrolysis activity"/>
    <property type="evidence" value="ECO:0007669"/>
    <property type="project" value="InterPro"/>
</dbReference>